<sequence>MRTIRLLLAAALLAAMIAVPASADVEPAVAQAISGSVLVPNPTKAAQPVTRHTRSAMFVGPEAQGVVSWFFEVDPATVGGTFELTSSVDADLDIIFYSDPGGLNATPTASGEFVGTGVDGEAGIIPLGSTHATIYPASGANVPFDYAGFEAQQVLLSGDLDVEIRSGQRLVFVNDTDQYGFVRGEKFSSGDGPASGMPAGATFTYDGATALFGTVTIPYETHMGSGTITVTTG</sequence>
<evidence type="ECO:0000313" key="2">
    <source>
        <dbReference type="EMBL" id="AXV09341.1"/>
    </source>
</evidence>
<dbReference type="RefSeq" id="WP_114593537.1">
    <property type="nucleotide sequence ID" value="NZ_CP031165.1"/>
</dbReference>
<dbReference type="Proteomes" id="UP000264006">
    <property type="component" value="Chromosome"/>
</dbReference>
<dbReference type="OrthoDB" id="9819954at2"/>
<keyword evidence="1" id="KW-0732">Signal</keyword>
<evidence type="ECO:0000313" key="3">
    <source>
        <dbReference type="Proteomes" id="UP000264006"/>
    </source>
</evidence>
<dbReference type="AlphaFoldDB" id="A0A346Y4E4"/>
<accession>A0A346Y4E4</accession>
<protein>
    <recommendedName>
        <fullName evidence="4">Transferrin-binding protein B C-lobe/N-lobe beta barrel domain-containing protein</fullName>
    </recommendedName>
</protein>
<proteinExistence type="predicted"/>
<evidence type="ECO:0000256" key="1">
    <source>
        <dbReference type="SAM" id="SignalP"/>
    </source>
</evidence>
<feature type="signal peptide" evidence="1">
    <location>
        <begin position="1"/>
        <end position="23"/>
    </location>
</feature>
<feature type="chain" id="PRO_5016814660" description="Transferrin-binding protein B C-lobe/N-lobe beta barrel domain-containing protein" evidence="1">
    <location>
        <begin position="24"/>
        <end position="233"/>
    </location>
</feature>
<evidence type="ECO:0008006" key="4">
    <source>
        <dbReference type="Google" id="ProtNLM"/>
    </source>
</evidence>
<dbReference type="EMBL" id="CP031165">
    <property type="protein sequence ID" value="AXV09341.1"/>
    <property type="molecule type" value="Genomic_DNA"/>
</dbReference>
<organism evidence="2 3">
    <name type="scientific">Euzebya pacifica</name>
    <dbReference type="NCBI Taxonomy" id="1608957"/>
    <lineage>
        <taxon>Bacteria</taxon>
        <taxon>Bacillati</taxon>
        <taxon>Actinomycetota</taxon>
        <taxon>Nitriliruptoria</taxon>
        <taxon>Euzebyales</taxon>
    </lineage>
</organism>
<dbReference type="KEGG" id="euz:DVS28_a4680"/>
<name>A0A346Y4E4_9ACTN</name>
<reference evidence="2 3" key="1">
    <citation type="submission" date="2018-09" db="EMBL/GenBank/DDBJ databases">
        <title>Complete genome sequence of Euzebya sp. DY32-46 isolated from seawater of Pacific Ocean.</title>
        <authorList>
            <person name="Xu L."/>
            <person name="Wu Y.-H."/>
            <person name="Xu X.-W."/>
        </authorList>
    </citation>
    <scope>NUCLEOTIDE SEQUENCE [LARGE SCALE GENOMIC DNA]</scope>
    <source>
        <strain evidence="2 3">DY32-46</strain>
    </source>
</reference>
<gene>
    <name evidence="2" type="ORF">DVS28_a4680</name>
</gene>
<keyword evidence="3" id="KW-1185">Reference proteome</keyword>